<gene>
    <name evidence="1" type="ORF">U2F25_01455</name>
</gene>
<sequence>MPRVVHRTARVAVRVTPGQRRRCFGLLRCAGDVWACVLEVNAWRRRRGDAPLVGYQQLCRELSGSGPGTFGDLDSVGARSVLRRFSDAWFAAAKRRKDGDVSARFPRRRRGLVPVRWYHGTFTLDGLAGASPDRPGHISVVGASGAGGAVSGRAGPVDHPAV</sequence>
<protein>
    <recommendedName>
        <fullName evidence="3">Transposase</fullName>
    </recommendedName>
</protein>
<reference evidence="1 2" key="1">
    <citation type="submission" date="2023-12" db="EMBL/GenBank/DDBJ databases">
        <title>Micromonospora sp. nov., isolated from Atacama Desert.</title>
        <authorList>
            <person name="Carro L."/>
            <person name="Golinska P."/>
            <person name="Klenk H.-P."/>
            <person name="Goodfellow M."/>
        </authorList>
    </citation>
    <scope>NUCLEOTIDE SEQUENCE [LARGE SCALE GENOMIC DNA]</scope>
    <source>
        <strain evidence="1 2">4G53</strain>
    </source>
</reference>
<dbReference type="RefSeq" id="WP_322438812.1">
    <property type="nucleotide sequence ID" value="NZ_JAXOTQ010000001.1"/>
</dbReference>
<keyword evidence="2" id="KW-1185">Reference proteome</keyword>
<dbReference type="EMBL" id="JAXOTQ010000001">
    <property type="protein sequence ID" value="MDZ5488143.1"/>
    <property type="molecule type" value="Genomic_DNA"/>
</dbReference>
<accession>A0ABU5J6J6</accession>
<evidence type="ECO:0008006" key="3">
    <source>
        <dbReference type="Google" id="ProtNLM"/>
    </source>
</evidence>
<comment type="caution">
    <text evidence="1">The sequence shown here is derived from an EMBL/GenBank/DDBJ whole genome shotgun (WGS) entry which is preliminary data.</text>
</comment>
<evidence type="ECO:0000313" key="1">
    <source>
        <dbReference type="EMBL" id="MDZ5488143.1"/>
    </source>
</evidence>
<name>A0ABU5J6J6_9ACTN</name>
<dbReference type="Proteomes" id="UP001290101">
    <property type="component" value="Unassembled WGS sequence"/>
</dbReference>
<evidence type="ECO:0000313" key="2">
    <source>
        <dbReference type="Proteomes" id="UP001290101"/>
    </source>
</evidence>
<organism evidence="1 2">
    <name type="scientific">Micromonospora sicca</name>
    <dbReference type="NCBI Taxonomy" id="2202420"/>
    <lineage>
        <taxon>Bacteria</taxon>
        <taxon>Bacillati</taxon>
        <taxon>Actinomycetota</taxon>
        <taxon>Actinomycetes</taxon>
        <taxon>Micromonosporales</taxon>
        <taxon>Micromonosporaceae</taxon>
        <taxon>Micromonospora</taxon>
    </lineage>
</organism>
<proteinExistence type="predicted"/>